<dbReference type="OrthoDB" id="2157530at2759"/>
<gene>
    <name evidence="3" type="ORF">B0J15DRAFT_560015</name>
</gene>
<dbReference type="PANTHER" id="PTHR24148">
    <property type="entry name" value="ANKYRIN REPEAT DOMAIN-CONTAINING PROTEIN 39 HOMOLOG-RELATED"/>
    <property type="match status" value="1"/>
</dbReference>
<dbReference type="AlphaFoldDB" id="A0A9P9H8N4"/>
<keyword evidence="4" id="KW-1185">Reference proteome</keyword>
<proteinExistence type="predicted"/>
<protein>
    <submittedName>
        <fullName evidence="3">Heterokaryon incompatibility protein-domain-containing protein</fullName>
    </submittedName>
</protein>
<name>A0A9P9H8N4_FUSSL</name>
<sequence length="682" mass="76797">MARLLGPECVRGSLVCSAHSSVLPDVSPGRLTHATTSSPQNIATGLFGLSSGTNPEITVICPSPSNTSNDVNSRPSPTPMTSSNEEKSFRYEPLLPDEIRLLSVALGDSERITCELVHVRLDSKPKFWALSYVWGARENPALIEVNGCSFQVTRNLYDALREYRRQFLGCDCDTNGAFIWIDAICIDQTNHKEKAIQVPRMSEIYGKCEHVLAWLGPVDDAEQDAVRELAERLEQFGGHANSPSDGDFADGQISAFRESAYTSAEAAEEVRRLRQALINIGQRPWFRRVWILQEAVLSQKPPILLCGPHIFGYDIFFRTWVRLLDPSTDGQLLITFLARSPVRFKAVEEIYRKILNTRLHREQTNREENEWQCALDILQLIGESTELKATVPHDHIYALLGLLDCNPLPEALFPDYTKPFEYLYHKFTAFILAETRDPRVLNLGAVGRLEGACISLSEDRKVLAMPAILLGRCVSVFGPVQPDPTTGTIVPSVFLDCDKAIIQPAASIIQATRLHVMRQWFRYHLADIFTVQRLERDPTIEQSFLMAYSCMVQSQPIEEYSNYFNSRRQLEGADGLARDRDLQTSMLGHGLFVLHNGITGDLVRNDVSASVGDAVCVFPGLSTPFVLRQQEDETFRVVSQAAFWKYPGTDITEDAIKEYRQSFVDAHHKRPSKHEVRWVDLV</sequence>
<accession>A0A9P9H8N4</accession>
<organism evidence="3 4">
    <name type="scientific">Fusarium solani</name>
    <name type="common">Filamentous fungus</name>
    <dbReference type="NCBI Taxonomy" id="169388"/>
    <lineage>
        <taxon>Eukaryota</taxon>
        <taxon>Fungi</taxon>
        <taxon>Dikarya</taxon>
        <taxon>Ascomycota</taxon>
        <taxon>Pezizomycotina</taxon>
        <taxon>Sordariomycetes</taxon>
        <taxon>Hypocreomycetidae</taxon>
        <taxon>Hypocreales</taxon>
        <taxon>Nectriaceae</taxon>
        <taxon>Fusarium</taxon>
        <taxon>Fusarium solani species complex</taxon>
    </lineage>
</organism>
<dbReference type="Proteomes" id="UP000736672">
    <property type="component" value="Unassembled WGS sequence"/>
</dbReference>
<evidence type="ECO:0000313" key="4">
    <source>
        <dbReference type="Proteomes" id="UP000736672"/>
    </source>
</evidence>
<dbReference type="EMBL" id="JAGTJS010000011">
    <property type="protein sequence ID" value="KAH7253038.1"/>
    <property type="molecule type" value="Genomic_DNA"/>
</dbReference>
<feature type="region of interest" description="Disordered" evidence="1">
    <location>
        <begin position="62"/>
        <end position="87"/>
    </location>
</feature>
<evidence type="ECO:0000256" key="1">
    <source>
        <dbReference type="SAM" id="MobiDB-lite"/>
    </source>
</evidence>
<reference evidence="3" key="1">
    <citation type="journal article" date="2021" name="Nat. Commun.">
        <title>Genetic determinants of endophytism in the Arabidopsis root mycobiome.</title>
        <authorList>
            <person name="Mesny F."/>
            <person name="Miyauchi S."/>
            <person name="Thiergart T."/>
            <person name="Pickel B."/>
            <person name="Atanasova L."/>
            <person name="Karlsson M."/>
            <person name="Huettel B."/>
            <person name="Barry K.W."/>
            <person name="Haridas S."/>
            <person name="Chen C."/>
            <person name="Bauer D."/>
            <person name="Andreopoulos W."/>
            <person name="Pangilinan J."/>
            <person name="LaButti K."/>
            <person name="Riley R."/>
            <person name="Lipzen A."/>
            <person name="Clum A."/>
            <person name="Drula E."/>
            <person name="Henrissat B."/>
            <person name="Kohler A."/>
            <person name="Grigoriev I.V."/>
            <person name="Martin F.M."/>
            <person name="Hacquard S."/>
        </authorList>
    </citation>
    <scope>NUCLEOTIDE SEQUENCE</scope>
    <source>
        <strain evidence="3">FSSC 5 MPI-SDFR-AT-0091</strain>
    </source>
</reference>
<dbReference type="InterPro" id="IPR052895">
    <property type="entry name" value="HetReg/Transcr_Mod"/>
</dbReference>
<dbReference type="InterPro" id="IPR010730">
    <property type="entry name" value="HET"/>
</dbReference>
<comment type="caution">
    <text evidence="3">The sequence shown here is derived from an EMBL/GenBank/DDBJ whole genome shotgun (WGS) entry which is preliminary data.</text>
</comment>
<feature type="compositionally biased region" description="Polar residues" evidence="1">
    <location>
        <begin position="63"/>
        <end position="83"/>
    </location>
</feature>
<evidence type="ECO:0000313" key="3">
    <source>
        <dbReference type="EMBL" id="KAH7253038.1"/>
    </source>
</evidence>
<dbReference type="PANTHER" id="PTHR24148:SF73">
    <property type="entry name" value="HET DOMAIN PROTEIN (AFU_ORTHOLOGUE AFUA_8G01020)"/>
    <property type="match status" value="1"/>
</dbReference>
<evidence type="ECO:0000259" key="2">
    <source>
        <dbReference type="Pfam" id="PF06985"/>
    </source>
</evidence>
<feature type="domain" description="Heterokaryon incompatibility" evidence="2">
    <location>
        <begin position="128"/>
        <end position="294"/>
    </location>
</feature>
<dbReference type="Pfam" id="PF06985">
    <property type="entry name" value="HET"/>
    <property type="match status" value="1"/>
</dbReference>